<feature type="compositionally biased region" description="Basic and acidic residues" evidence="3">
    <location>
        <begin position="329"/>
        <end position="401"/>
    </location>
</feature>
<dbReference type="PANTHER" id="PTHR22691">
    <property type="entry name" value="YEAST SPT2-RELATED"/>
    <property type="match status" value="1"/>
</dbReference>
<feature type="compositionally biased region" description="Polar residues" evidence="3">
    <location>
        <begin position="197"/>
        <end position="215"/>
    </location>
</feature>
<dbReference type="Proteomes" id="UP001141552">
    <property type="component" value="Unassembled WGS sequence"/>
</dbReference>
<feature type="region of interest" description="Disordered" evidence="3">
    <location>
        <begin position="143"/>
        <end position="448"/>
    </location>
</feature>
<dbReference type="GO" id="GO:0003677">
    <property type="term" value="F:DNA binding"/>
    <property type="evidence" value="ECO:0007669"/>
    <property type="project" value="TreeGrafter"/>
</dbReference>
<name>A0A9Q0JA60_9ROSI</name>
<reference evidence="4" key="1">
    <citation type="submission" date="2022-02" db="EMBL/GenBank/DDBJ databases">
        <authorList>
            <person name="Henning P.M."/>
            <person name="McCubbin A.G."/>
            <person name="Shore J.S."/>
        </authorList>
    </citation>
    <scope>NUCLEOTIDE SEQUENCE</scope>
    <source>
        <strain evidence="4">F60SS</strain>
        <tissue evidence="4">Leaves</tissue>
    </source>
</reference>
<dbReference type="AlphaFoldDB" id="A0A9Q0JA60"/>
<proteinExistence type="inferred from homology"/>
<feature type="non-terminal residue" evidence="4">
    <location>
        <position position="1"/>
    </location>
</feature>
<protein>
    <recommendedName>
        <fullName evidence="6">Protein SPT2 homolog</fullName>
    </recommendedName>
</protein>
<dbReference type="GO" id="GO:0042393">
    <property type="term" value="F:histone binding"/>
    <property type="evidence" value="ECO:0007669"/>
    <property type="project" value="TreeGrafter"/>
</dbReference>
<evidence type="ECO:0000313" key="4">
    <source>
        <dbReference type="EMBL" id="KAJ4833325.1"/>
    </source>
</evidence>
<dbReference type="GO" id="GO:0005730">
    <property type="term" value="C:nucleolus"/>
    <property type="evidence" value="ECO:0007669"/>
    <property type="project" value="TreeGrafter"/>
</dbReference>
<dbReference type="OrthoDB" id="6259853at2759"/>
<comment type="similarity">
    <text evidence="1">Belongs to the SPT2 family.</text>
</comment>
<keyword evidence="2" id="KW-0175">Coiled coil</keyword>
<organism evidence="4 5">
    <name type="scientific">Turnera subulata</name>
    <dbReference type="NCBI Taxonomy" id="218843"/>
    <lineage>
        <taxon>Eukaryota</taxon>
        <taxon>Viridiplantae</taxon>
        <taxon>Streptophyta</taxon>
        <taxon>Embryophyta</taxon>
        <taxon>Tracheophyta</taxon>
        <taxon>Spermatophyta</taxon>
        <taxon>Magnoliopsida</taxon>
        <taxon>eudicotyledons</taxon>
        <taxon>Gunneridae</taxon>
        <taxon>Pentapetalae</taxon>
        <taxon>rosids</taxon>
        <taxon>fabids</taxon>
        <taxon>Malpighiales</taxon>
        <taxon>Passifloraceae</taxon>
        <taxon>Turnera</taxon>
    </lineage>
</organism>
<dbReference type="PANTHER" id="PTHR22691:SF8">
    <property type="entry name" value="PROTEIN SPT2 HOMOLOG"/>
    <property type="match status" value="1"/>
</dbReference>
<feature type="region of interest" description="Disordered" evidence="3">
    <location>
        <begin position="477"/>
        <end position="507"/>
    </location>
</feature>
<keyword evidence="5" id="KW-1185">Reference proteome</keyword>
<evidence type="ECO:0000256" key="3">
    <source>
        <dbReference type="SAM" id="MobiDB-lite"/>
    </source>
</evidence>
<dbReference type="GO" id="GO:0006334">
    <property type="term" value="P:nucleosome assembly"/>
    <property type="evidence" value="ECO:0007669"/>
    <property type="project" value="TreeGrafter"/>
</dbReference>
<dbReference type="EMBL" id="JAKUCV010004974">
    <property type="protein sequence ID" value="KAJ4833325.1"/>
    <property type="molecule type" value="Genomic_DNA"/>
</dbReference>
<dbReference type="Pfam" id="PF08243">
    <property type="entry name" value="SPT2"/>
    <property type="match status" value="1"/>
</dbReference>
<evidence type="ECO:0000256" key="2">
    <source>
        <dbReference type="ARBA" id="ARBA00023054"/>
    </source>
</evidence>
<gene>
    <name evidence="4" type="ORF">Tsubulata_000540</name>
</gene>
<reference evidence="4" key="2">
    <citation type="journal article" date="2023" name="Plants (Basel)">
        <title>Annotation of the Turnera subulata (Passifloraceae) Draft Genome Reveals the S-Locus Evolved after the Divergence of Turneroideae from Passifloroideae in a Stepwise Manner.</title>
        <authorList>
            <person name="Henning P.M."/>
            <person name="Roalson E.H."/>
            <person name="Mir W."/>
            <person name="McCubbin A.G."/>
            <person name="Shore J.S."/>
        </authorList>
    </citation>
    <scope>NUCLEOTIDE SEQUENCE</scope>
    <source>
        <strain evidence="4">F60SS</strain>
    </source>
</reference>
<evidence type="ECO:0008006" key="6">
    <source>
        <dbReference type="Google" id="ProtNLM"/>
    </source>
</evidence>
<accession>A0A9Q0JA60</accession>
<feature type="compositionally biased region" description="Polar residues" evidence="3">
    <location>
        <begin position="236"/>
        <end position="256"/>
    </location>
</feature>
<dbReference type="InterPro" id="IPR013256">
    <property type="entry name" value="Chromatin_SPT2"/>
</dbReference>
<sequence>MGEYAGDIDDYDGYEDYEDEEEEGLEDEGQGEYEEEEEKKPTAEELEYLELRARLKEQIRKKMQREHSSSGSRSLEKKKKILSDNYGSFFGPSQPVISHRVIQESKSLLENKHLALSMLNSRHGVCITEPLFALLLLHIHGDKKSSSSTPTASKNGVRGQQPKQKVKVQKLKDTRDYSFLLSDDAELPAPAKKPAPQSVSTPNSEARSAPLQQKSRLLPGSKGGNSHGDRVERKSVSVNGHMNSKVSSYKSPTGSKPNPGPVNSRMLLGSNGGSGPGRSSDPKSITSKTVGNMEKKAPVQGSRNILPAACKPPPSKVQPSVSKQHHEQRKGMHQEQRREMLQEQRRGMHQEQRRGMHQEQRREMHQEQRREMHQEQRRGMHQEQGRVVHQEQRRGIQEHSKAKVIPKQLATSSKPQINRPVKHISSRTSLQDNRARKKPVRELSDDEDEKALSMIRRMFKFQDLPDDDSDMEANYEDIMREERRRRRGTKGADEKTGEETKAQPTMT</sequence>
<feature type="compositionally biased region" description="Basic and acidic residues" evidence="3">
    <location>
        <begin position="490"/>
        <end position="501"/>
    </location>
</feature>
<evidence type="ECO:0000256" key="1">
    <source>
        <dbReference type="ARBA" id="ARBA00006461"/>
    </source>
</evidence>
<feature type="compositionally biased region" description="Acidic residues" evidence="3">
    <location>
        <begin position="1"/>
        <end position="37"/>
    </location>
</feature>
<comment type="caution">
    <text evidence="4">The sequence shown here is derived from an EMBL/GenBank/DDBJ whole genome shotgun (WGS) entry which is preliminary data.</text>
</comment>
<dbReference type="GO" id="GO:0006360">
    <property type="term" value="P:transcription by RNA polymerase I"/>
    <property type="evidence" value="ECO:0007669"/>
    <property type="project" value="TreeGrafter"/>
</dbReference>
<evidence type="ECO:0000313" key="5">
    <source>
        <dbReference type="Proteomes" id="UP001141552"/>
    </source>
</evidence>
<feature type="region of interest" description="Disordered" evidence="3">
    <location>
        <begin position="1"/>
        <end position="46"/>
    </location>
</feature>